<keyword evidence="2" id="KW-1185">Reference proteome</keyword>
<feature type="non-terminal residue" evidence="1">
    <location>
        <position position="1"/>
    </location>
</feature>
<evidence type="ECO:0000313" key="1">
    <source>
        <dbReference type="EMBL" id="MEQ2194796.1"/>
    </source>
</evidence>
<sequence length="166" mass="19498">VFRTDFITAMKLPDSAQLGPDDFYVLSDPWRQEWEKGVQVPANLEAIPEPAVRTKTFQISVLPAAASHTHVVFFLAFEKLMKMLRLPSNACSTERPHTRIQSFRKTEYLMNFPERFCQKFHYFYQSEEMQRKLTYRDGLEYDLENLFSKTDFMALKFCYLEAVSGV</sequence>
<name>A0ABV0QHB2_9TELE</name>
<organism evidence="1 2">
    <name type="scientific">Xenoophorus captivus</name>
    <dbReference type="NCBI Taxonomy" id="1517983"/>
    <lineage>
        <taxon>Eukaryota</taxon>
        <taxon>Metazoa</taxon>
        <taxon>Chordata</taxon>
        <taxon>Craniata</taxon>
        <taxon>Vertebrata</taxon>
        <taxon>Euteleostomi</taxon>
        <taxon>Actinopterygii</taxon>
        <taxon>Neopterygii</taxon>
        <taxon>Teleostei</taxon>
        <taxon>Neoteleostei</taxon>
        <taxon>Acanthomorphata</taxon>
        <taxon>Ovalentaria</taxon>
        <taxon>Atherinomorphae</taxon>
        <taxon>Cyprinodontiformes</taxon>
        <taxon>Goodeidae</taxon>
        <taxon>Xenoophorus</taxon>
    </lineage>
</organism>
<comment type="caution">
    <text evidence="1">The sequence shown here is derived from an EMBL/GenBank/DDBJ whole genome shotgun (WGS) entry which is preliminary data.</text>
</comment>
<proteinExistence type="predicted"/>
<gene>
    <name evidence="1" type="ORF">XENOCAPTIV_003170</name>
</gene>
<reference evidence="1 2" key="1">
    <citation type="submission" date="2021-06" db="EMBL/GenBank/DDBJ databases">
        <authorList>
            <person name="Palmer J.M."/>
        </authorList>
    </citation>
    <scope>NUCLEOTIDE SEQUENCE [LARGE SCALE GENOMIC DNA]</scope>
    <source>
        <strain evidence="1 2">XC_2019</strain>
        <tissue evidence="1">Muscle</tissue>
    </source>
</reference>
<dbReference type="Proteomes" id="UP001434883">
    <property type="component" value="Unassembled WGS sequence"/>
</dbReference>
<dbReference type="EMBL" id="JAHRIN010009729">
    <property type="protein sequence ID" value="MEQ2194796.1"/>
    <property type="molecule type" value="Genomic_DNA"/>
</dbReference>
<evidence type="ECO:0000313" key="2">
    <source>
        <dbReference type="Proteomes" id="UP001434883"/>
    </source>
</evidence>
<protein>
    <submittedName>
        <fullName evidence="1">Uncharacterized protein</fullName>
    </submittedName>
</protein>
<accession>A0ABV0QHB2</accession>